<keyword evidence="3" id="KW-1133">Transmembrane helix</keyword>
<evidence type="ECO:0000313" key="6">
    <source>
        <dbReference type="Proteomes" id="UP000004069"/>
    </source>
</evidence>
<proteinExistence type="predicted"/>
<keyword evidence="1 5" id="KW-0808">Transferase</keyword>
<comment type="caution">
    <text evidence="5">The sequence shown here is derived from an EMBL/GenBank/DDBJ whole genome shotgun (WGS) entry which is preliminary data.</text>
</comment>
<dbReference type="InterPro" id="IPR002123">
    <property type="entry name" value="Plipid/glycerol_acylTrfase"/>
</dbReference>
<protein>
    <submittedName>
        <fullName evidence="5">Acyltransferase</fullName>
    </submittedName>
</protein>
<keyword evidence="2 5" id="KW-0012">Acyltransferase</keyword>
<dbReference type="GO" id="GO:0006654">
    <property type="term" value="P:phosphatidic acid biosynthetic process"/>
    <property type="evidence" value="ECO:0007669"/>
    <property type="project" value="TreeGrafter"/>
</dbReference>
<gene>
    <name evidence="5" type="primary">arbZ</name>
    <name evidence="5" type="ORF">HMPREF0493_0188</name>
</gene>
<evidence type="ECO:0000256" key="2">
    <source>
        <dbReference type="ARBA" id="ARBA00023315"/>
    </source>
</evidence>
<dbReference type="Proteomes" id="UP000004069">
    <property type="component" value="Unassembled WGS sequence"/>
</dbReference>
<dbReference type="EMBL" id="ADNY01000010">
    <property type="protein sequence ID" value="EFG56140.1"/>
    <property type="molecule type" value="Genomic_DNA"/>
</dbReference>
<dbReference type="GO" id="GO:0003841">
    <property type="term" value="F:1-acylglycerol-3-phosphate O-acyltransferase activity"/>
    <property type="evidence" value="ECO:0007669"/>
    <property type="project" value="TreeGrafter"/>
</dbReference>
<keyword evidence="3" id="KW-0812">Transmembrane</keyword>
<evidence type="ECO:0000259" key="4">
    <source>
        <dbReference type="SMART" id="SM00563"/>
    </source>
</evidence>
<reference evidence="5 6" key="1">
    <citation type="submission" date="2010-04" db="EMBL/GenBank/DDBJ databases">
        <authorList>
            <person name="Muzny D."/>
            <person name="Qin X."/>
            <person name="Deng J."/>
            <person name="Jiang H."/>
            <person name="Liu Y."/>
            <person name="Qu J."/>
            <person name="Song X.-Z."/>
            <person name="Zhang L."/>
            <person name="Thornton R."/>
            <person name="Coyle M."/>
            <person name="Francisco L."/>
            <person name="Jackson L."/>
            <person name="Javaid M."/>
            <person name="Korchina V."/>
            <person name="Kovar C."/>
            <person name="Mata R."/>
            <person name="Mathew T."/>
            <person name="Ngo R."/>
            <person name="Nguyen L."/>
            <person name="Nguyen N."/>
            <person name="Okwuonu G."/>
            <person name="Ongeri F."/>
            <person name="Pham C."/>
            <person name="Simmons D."/>
            <person name="Wilczek-Boney K."/>
            <person name="Hale W."/>
            <person name="Jakkamsetti A."/>
            <person name="Pham P."/>
            <person name="Ruth R."/>
            <person name="San Lucas F."/>
            <person name="Warren J."/>
            <person name="Zhang J."/>
            <person name="Zhao Z."/>
            <person name="Zhou C."/>
            <person name="Zhu D."/>
            <person name="Lee S."/>
            <person name="Bess C."/>
            <person name="Blankenburg K."/>
            <person name="Forbes L."/>
            <person name="Fu Q."/>
            <person name="Gubbala S."/>
            <person name="Hirani K."/>
            <person name="Jayaseelan J.C."/>
            <person name="Lara F."/>
            <person name="Munidasa M."/>
            <person name="Palculict T."/>
            <person name="Patil S."/>
            <person name="Pu L.-L."/>
            <person name="Saada N."/>
            <person name="Tang L."/>
            <person name="Weissenberger G."/>
            <person name="Zhu Y."/>
            <person name="Hemphill L."/>
            <person name="Shang Y."/>
            <person name="Youmans B."/>
            <person name="Ayvaz T."/>
            <person name="Ross M."/>
            <person name="Santibanez J."/>
            <person name="Aqrawi P."/>
            <person name="Gross S."/>
            <person name="Joshi V."/>
            <person name="Fowler G."/>
            <person name="Nazareth L."/>
            <person name="Reid J."/>
            <person name="Worley K."/>
            <person name="Petrosino J."/>
            <person name="Highlander S."/>
            <person name="Gibbs R."/>
        </authorList>
    </citation>
    <scope>NUCLEOTIDE SEQUENCE [LARGE SCALE GENOMIC DNA]</scope>
    <source>
        <strain evidence="5 6">DSM 11664</strain>
    </source>
</reference>
<sequence>MIIARHRRQVIEKIKSNAEQKKFHKKAEIGDPVLSKEQSNALIRKFWANKDKAPYLFFNYLLRGVFNLITPIFSTDVQFRGLENLPHSEHAFITSNHYNQLDVLPIKKLAMRQHRRLFFIINDTNLVMLFPIGLIVRNADTIPINHDLHYLGHTLPNKIKEVFQKKAWVLVYPEQEMWFNYCKPRPLQKGAYYYAAKLQVPIISCFVEIRPRKSKEWFHRDFYKTEKIVHILPTIYPDANKSIIQNAKDMREKDYLQKKQAFERAFNIKLDYHFSYSDIAGFDKK</sequence>
<keyword evidence="6" id="KW-1185">Reference proteome</keyword>
<dbReference type="eggNOG" id="COG0204">
    <property type="taxonomic scope" value="Bacteria"/>
</dbReference>
<dbReference type="Pfam" id="PF01553">
    <property type="entry name" value="Acyltransferase"/>
    <property type="match status" value="1"/>
</dbReference>
<evidence type="ECO:0000313" key="5">
    <source>
        <dbReference type="EMBL" id="EFG56140.1"/>
    </source>
</evidence>
<dbReference type="RefSeq" id="WP_006351342.1">
    <property type="nucleotide sequence ID" value="NZ_ADNY01000010.1"/>
</dbReference>
<dbReference type="PANTHER" id="PTHR10434">
    <property type="entry name" value="1-ACYL-SN-GLYCEROL-3-PHOSPHATE ACYLTRANSFERASE"/>
    <property type="match status" value="1"/>
</dbReference>
<dbReference type="SUPFAM" id="SSF69593">
    <property type="entry name" value="Glycerol-3-phosphate (1)-acyltransferase"/>
    <property type="match status" value="1"/>
</dbReference>
<feature type="domain" description="Phospholipid/glycerol acyltransferase" evidence="4">
    <location>
        <begin position="91"/>
        <end position="210"/>
    </location>
</feature>
<dbReference type="CDD" id="cd07989">
    <property type="entry name" value="LPLAT_AGPAT-like"/>
    <property type="match status" value="1"/>
</dbReference>
<dbReference type="PATRIC" id="fig|585524.9.peg.426"/>
<evidence type="ECO:0000256" key="3">
    <source>
        <dbReference type="SAM" id="Phobius"/>
    </source>
</evidence>
<accession>D4YRR0</accession>
<dbReference type="OrthoDB" id="2040407at2"/>
<name>D4YRR0_9LACO</name>
<dbReference type="AlphaFoldDB" id="D4YRR0"/>
<evidence type="ECO:0000256" key="1">
    <source>
        <dbReference type="ARBA" id="ARBA00022679"/>
    </source>
</evidence>
<feature type="transmembrane region" description="Helical" evidence="3">
    <location>
        <begin position="117"/>
        <end position="136"/>
    </location>
</feature>
<keyword evidence="3" id="KW-0472">Membrane</keyword>
<organism evidence="5 6">
    <name type="scientific">Lactobacillus amylolyticus DSM 11664</name>
    <dbReference type="NCBI Taxonomy" id="585524"/>
    <lineage>
        <taxon>Bacteria</taxon>
        <taxon>Bacillati</taxon>
        <taxon>Bacillota</taxon>
        <taxon>Bacilli</taxon>
        <taxon>Lactobacillales</taxon>
        <taxon>Lactobacillaceae</taxon>
        <taxon>Lactobacillus</taxon>
    </lineage>
</organism>
<dbReference type="PANTHER" id="PTHR10434:SF11">
    <property type="entry name" value="1-ACYL-SN-GLYCEROL-3-PHOSPHATE ACYLTRANSFERASE"/>
    <property type="match status" value="1"/>
</dbReference>
<dbReference type="SMART" id="SM00563">
    <property type="entry name" value="PlsC"/>
    <property type="match status" value="1"/>
</dbReference>